<evidence type="ECO:0000313" key="10">
    <source>
        <dbReference type="EMBL" id="KAB7503914.1"/>
    </source>
</evidence>
<dbReference type="EMBL" id="SEYY01004200">
    <property type="protein sequence ID" value="KAB7503914.1"/>
    <property type="molecule type" value="Genomic_DNA"/>
</dbReference>
<dbReference type="Proteomes" id="UP000326759">
    <property type="component" value="Unassembled WGS sequence"/>
</dbReference>
<dbReference type="InterPro" id="IPR003000">
    <property type="entry name" value="Sirtuin"/>
</dbReference>
<keyword evidence="4 7" id="KW-0862">Zinc</keyword>
<evidence type="ECO:0000256" key="5">
    <source>
        <dbReference type="ARBA" id="ARBA00023027"/>
    </source>
</evidence>
<feature type="binding site" evidence="7">
    <location>
        <position position="144"/>
    </location>
    <ligand>
        <name>Zn(2+)</name>
        <dbReference type="ChEBI" id="CHEBI:29105"/>
    </ligand>
</feature>
<evidence type="ECO:0000313" key="11">
    <source>
        <dbReference type="Proteomes" id="UP000326759"/>
    </source>
</evidence>
<evidence type="ECO:0000256" key="2">
    <source>
        <dbReference type="ARBA" id="ARBA00022679"/>
    </source>
</evidence>
<comment type="caution">
    <text evidence="10">The sequence shown here is derived from an EMBL/GenBank/DDBJ whole genome shotgun (WGS) entry which is preliminary data.</text>
</comment>
<dbReference type="GO" id="GO:0046872">
    <property type="term" value="F:metal ion binding"/>
    <property type="evidence" value="ECO:0007669"/>
    <property type="project" value="UniProtKB-KW"/>
</dbReference>
<feature type="binding site" evidence="7">
    <location>
        <position position="141"/>
    </location>
    <ligand>
        <name>Zn(2+)</name>
        <dbReference type="ChEBI" id="CHEBI:29105"/>
    </ligand>
</feature>
<evidence type="ECO:0000259" key="9">
    <source>
        <dbReference type="PROSITE" id="PS50305"/>
    </source>
</evidence>
<dbReference type="EC" id="2.3.1.286" evidence="1"/>
<organism evidence="10 11">
    <name type="scientific">Armadillidium nasatum</name>
    <dbReference type="NCBI Taxonomy" id="96803"/>
    <lineage>
        <taxon>Eukaryota</taxon>
        <taxon>Metazoa</taxon>
        <taxon>Ecdysozoa</taxon>
        <taxon>Arthropoda</taxon>
        <taxon>Crustacea</taxon>
        <taxon>Multicrustacea</taxon>
        <taxon>Malacostraca</taxon>
        <taxon>Eumalacostraca</taxon>
        <taxon>Peracarida</taxon>
        <taxon>Isopoda</taxon>
        <taxon>Oniscidea</taxon>
        <taxon>Crinocheta</taxon>
        <taxon>Armadillidiidae</taxon>
        <taxon>Armadillidium</taxon>
    </lineage>
</organism>
<reference evidence="10 11" key="1">
    <citation type="journal article" date="2019" name="PLoS Biol.">
        <title>Sex chromosomes control vertical transmission of feminizing Wolbachia symbionts in an isopod.</title>
        <authorList>
            <person name="Becking T."/>
            <person name="Chebbi M.A."/>
            <person name="Giraud I."/>
            <person name="Moumen B."/>
            <person name="Laverre T."/>
            <person name="Caubet Y."/>
            <person name="Peccoud J."/>
            <person name="Gilbert C."/>
            <person name="Cordaux R."/>
        </authorList>
    </citation>
    <scope>NUCLEOTIDE SEQUENCE [LARGE SCALE GENOMIC DNA]</scope>
    <source>
        <strain evidence="10">ANa2</strain>
        <tissue evidence="10">Whole body excluding digestive tract and cuticle</tissue>
    </source>
</reference>
<evidence type="ECO:0000256" key="4">
    <source>
        <dbReference type="ARBA" id="ARBA00022833"/>
    </source>
</evidence>
<dbReference type="GO" id="GO:0070403">
    <property type="term" value="F:NAD+ binding"/>
    <property type="evidence" value="ECO:0007669"/>
    <property type="project" value="InterPro"/>
</dbReference>
<dbReference type="Gene3D" id="3.40.50.1220">
    <property type="entry name" value="TPP-binding domain"/>
    <property type="match status" value="1"/>
</dbReference>
<dbReference type="GO" id="GO:0003714">
    <property type="term" value="F:transcription corepressor activity"/>
    <property type="evidence" value="ECO:0007669"/>
    <property type="project" value="TreeGrafter"/>
</dbReference>
<gene>
    <name evidence="10" type="primary">Sirt6_0</name>
    <name evidence="10" type="ORF">Anas_05484</name>
</gene>
<keyword evidence="2" id="KW-0808">Transferase</keyword>
<proteinExistence type="inferred from homology"/>
<evidence type="ECO:0000256" key="8">
    <source>
        <dbReference type="SAM" id="MobiDB-lite"/>
    </source>
</evidence>
<evidence type="ECO:0000256" key="6">
    <source>
        <dbReference type="ARBA" id="ARBA00038170"/>
    </source>
</evidence>
<evidence type="ECO:0000256" key="3">
    <source>
        <dbReference type="ARBA" id="ARBA00022723"/>
    </source>
</evidence>
<name>A0A5N5TB76_9CRUS</name>
<sequence>MSCNYADGLSPYENKGKLGLPEIFDSAEDIEKKCVKLADLLRNSEHTVVHTGAGISTSCGIPDFRGPNGVWTLEERGEKPKICISWNDAKPTKTHMALLALQKAGYVSYIVTQNIDGLHLRSGIPRKYISELHGNMFTSKCDSCQRQFVMSEAVKTVGLKSIGMNCPGLKKKGRRCRGKLFDTILDWEDSLPEDDLDLAHMHSCVATLSICLGTTLQIVPSGNLPVHTKKRGGSLVICNLQPTKQDRHADVMIHTYVDDVIKRVLEILEVPLPDYDSTIDPVVITSLRIADGIKNSEGEEEFTPIDWTINAEWVQDKELFKKFKMKKVLKKKKLPYTVNDTSPKKFKHENSDGEKFSPGVTLDTSSGNKNEVEWPFVVCEFKNESKT</sequence>
<comment type="similarity">
    <text evidence="6">Belongs to the sirtuin family. Class IV subfamily.</text>
</comment>
<dbReference type="InterPro" id="IPR026590">
    <property type="entry name" value="Ssirtuin_cat_dom"/>
</dbReference>
<feature type="domain" description="Deacetylase sirtuin-type" evidence="9">
    <location>
        <begin position="27"/>
        <end position="271"/>
    </location>
</feature>
<feature type="region of interest" description="Disordered" evidence="8">
    <location>
        <begin position="341"/>
        <end position="367"/>
    </location>
</feature>
<dbReference type="PANTHER" id="PTHR11085">
    <property type="entry name" value="NAD-DEPENDENT PROTEIN DEACYLASE SIRTUIN-5, MITOCHONDRIAL-RELATED"/>
    <property type="match status" value="1"/>
</dbReference>
<dbReference type="SUPFAM" id="SSF52467">
    <property type="entry name" value="DHS-like NAD/FAD-binding domain"/>
    <property type="match status" value="1"/>
</dbReference>
<keyword evidence="11" id="KW-1185">Reference proteome</keyword>
<dbReference type="AlphaFoldDB" id="A0A5N5TB76"/>
<dbReference type="PROSITE" id="PS50305">
    <property type="entry name" value="SIRTUIN"/>
    <property type="match status" value="1"/>
</dbReference>
<dbReference type="GO" id="GO:0046969">
    <property type="term" value="F:histone H3K9 deacetylase activity, NAD-dependent"/>
    <property type="evidence" value="ECO:0007669"/>
    <property type="project" value="TreeGrafter"/>
</dbReference>
<evidence type="ECO:0000256" key="7">
    <source>
        <dbReference type="PROSITE-ProRule" id="PRU00236"/>
    </source>
</evidence>
<accession>A0A5N5TB76</accession>
<keyword evidence="5" id="KW-0520">NAD</keyword>
<dbReference type="PANTHER" id="PTHR11085:SF12">
    <property type="entry name" value="NAD-DEPENDENT PROTEIN DEACYLASE SIRTUIN-6"/>
    <property type="match status" value="1"/>
</dbReference>
<dbReference type="OrthoDB" id="2919105at2759"/>
<dbReference type="GO" id="GO:0005634">
    <property type="term" value="C:nucleus"/>
    <property type="evidence" value="ECO:0007669"/>
    <property type="project" value="TreeGrafter"/>
</dbReference>
<keyword evidence="3 7" id="KW-0479">Metal-binding</keyword>
<feature type="binding site" evidence="7">
    <location>
        <position position="166"/>
    </location>
    <ligand>
        <name>Zn(2+)</name>
        <dbReference type="ChEBI" id="CHEBI:29105"/>
    </ligand>
</feature>
<dbReference type="FunFam" id="3.40.50.1220:FF:000038">
    <property type="entry name" value="NAD-dependent protein deacetylase sirtuin-6 isoform X2"/>
    <property type="match status" value="1"/>
</dbReference>
<evidence type="ECO:0000256" key="1">
    <source>
        <dbReference type="ARBA" id="ARBA00012928"/>
    </source>
</evidence>
<dbReference type="Gene3D" id="2.20.28.200">
    <property type="match status" value="1"/>
</dbReference>
<dbReference type="Pfam" id="PF02146">
    <property type="entry name" value="SIR2"/>
    <property type="match status" value="1"/>
</dbReference>
<dbReference type="GO" id="GO:0000122">
    <property type="term" value="P:negative regulation of transcription by RNA polymerase II"/>
    <property type="evidence" value="ECO:0007669"/>
    <property type="project" value="TreeGrafter"/>
</dbReference>
<protein>
    <recommendedName>
        <fullName evidence="1">protein acetyllysine N-acetyltransferase</fullName>
        <ecNumber evidence="1">2.3.1.286</ecNumber>
    </recommendedName>
</protein>
<feature type="active site" description="Proton acceptor" evidence="7">
    <location>
        <position position="133"/>
    </location>
</feature>
<dbReference type="InterPro" id="IPR050134">
    <property type="entry name" value="NAD-dep_sirtuin_deacylases"/>
</dbReference>
<dbReference type="InterPro" id="IPR029035">
    <property type="entry name" value="DHS-like_NAD/FAD-binding_dom"/>
</dbReference>
<feature type="binding site" evidence="7">
    <location>
        <position position="176"/>
    </location>
    <ligand>
        <name>Zn(2+)</name>
        <dbReference type="ChEBI" id="CHEBI:29105"/>
    </ligand>
</feature>